<sequence>MADQSNKDKADRLLSKYAAGECTPEEKLQVKGLIHRIGLHCL</sequence>
<evidence type="ECO:0000313" key="1">
    <source>
        <dbReference type="EMBL" id="VTR49300.1"/>
    </source>
</evidence>
<accession>A0A4U9VPR1</accession>
<dbReference type="Proteomes" id="UP000308196">
    <property type="component" value="Chromosome"/>
</dbReference>
<name>A0A4U9VPR1_9SPHI</name>
<gene>
    <name evidence="1" type="ORF">NCTC11429_03852</name>
</gene>
<dbReference type="AlphaFoldDB" id="A0A4U9VPR1"/>
<reference evidence="1 2" key="1">
    <citation type="submission" date="2019-05" db="EMBL/GenBank/DDBJ databases">
        <authorList>
            <consortium name="Pathogen Informatics"/>
        </authorList>
    </citation>
    <scope>NUCLEOTIDE SEQUENCE [LARGE SCALE GENOMIC DNA]</scope>
    <source>
        <strain evidence="1 2">NCTC11429</strain>
    </source>
</reference>
<organism evidence="1 2">
    <name type="scientific">Sphingobacterium thalpophilum</name>
    <dbReference type="NCBI Taxonomy" id="259"/>
    <lineage>
        <taxon>Bacteria</taxon>
        <taxon>Pseudomonadati</taxon>
        <taxon>Bacteroidota</taxon>
        <taxon>Sphingobacteriia</taxon>
        <taxon>Sphingobacteriales</taxon>
        <taxon>Sphingobacteriaceae</taxon>
        <taxon>Sphingobacterium</taxon>
    </lineage>
</organism>
<dbReference type="KEGG" id="stha:NCTC11429_03852"/>
<protein>
    <submittedName>
        <fullName evidence="1">Uncharacterized protein</fullName>
    </submittedName>
</protein>
<proteinExistence type="predicted"/>
<evidence type="ECO:0000313" key="2">
    <source>
        <dbReference type="Proteomes" id="UP000308196"/>
    </source>
</evidence>
<dbReference type="EMBL" id="LR590484">
    <property type="protein sequence ID" value="VTR49300.1"/>
    <property type="molecule type" value="Genomic_DNA"/>
</dbReference>